<evidence type="ECO:0000313" key="3">
    <source>
        <dbReference type="Proteomes" id="UP001528040"/>
    </source>
</evidence>
<keyword evidence="1" id="KW-0812">Transmembrane</keyword>
<gene>
    <name evidence="2" type="ORF">O2N63_11395</name>
</gene>
<dbReference type="Proteomes" id="UP001528040">
    <property type="component" value="Unassembled WGS sequence"/>
</dbReference>
<feature type="transmembrane region" description="Helical" evidence="1">
    <location>
        <begin position="185"/>
        <end position="206"/>
    </location>
</feature>
<feature type="transmembrane region" description="Helical" evidence="1">
    <location>
        <begin position="212"/>
        <end position="230"/>
    </location>
</feature>
<accession>A0ABT4W2F2</accession>
<feature type="transmembrane region" description="Helical" evidence="1">
    <location>
        <begin position="12"/>
        <end position="33"/>
    </location>
</feature>
<reference evidence="2 3" key="1">
    <citation type="submission" date="2023-01" db="EMBL/GenBank/DDBJ databases">
        <authorList>
            <person name="Yoon J.-W."/>
        </authorList>
    </citation>
    <scope>NUCLEOTIDE SEQUENCE [LARGE SCALE GENOMIC DNA]</scope>
    <source>
        <strain evidence="2 3">KMU-50</strain>
    </source>
</reference>
<dbReference type="Pfam" id="PF09948">
    <property type="entry name" value="PpoB2"/>
    <property type="match status" value="1"/>
</dbReference>
<name>A0ABT4W2F2_9RHOB</name>
<comment type="caution">
    <text evidence="2">The sequence shown here is derived from an EMBL/GenBank/DDBJ whole genome shotgun (WGS) entry which is preliminary data.</text>
</comment>
<feature type="transmembrane region" description="Helical" evidence="1">
    <location>
        <begin position="61"/>
        <end position="86"/>
    </location>
</feature>
<keyword evidence="1" id="KW-1133">Transmembrane helix</keyword>
<proteinExistence type="predicted"/>
<organism evidence="2 3">
    <name type="scientific">Aliiroseovarius salicola</name>
    <dbReference type="NCBI Taxonomy" id="3009082"/>
    <lineage>
        <taxon>Bacteria</taxon>
        <taxon>Pseudomonadati</taxon>
        <taxon>Pseudomonadota</taxon>
        <taxon>Alphaproteobacteria</taxon>
        <taxon>Rhodobacterales</taxon>
        <taxon>Paracoccaceae</taxon>
        <taxon>Aliiroseovarius</taxon>
    </lineage>
</organism>
<dbReference type="InterPro" id="IPR018688">
    <property type="entry name" value="PpoB2-like"/>
</dbReference>
<dbReference type="RefSeq" id="WP_271054394.1">
    <property type="nucleotide sequence ID" value="NZ_JAQIIO010000005.1"/>
</dbReference>
<feature type="transmembrane region" description="Helical" evidence="1">
    <location>
        <begin position="242"/>
        <end position="262"/>
    </location>
</feature>
<evidence type="ECO:0000313" key="2">
    <source>
        <dbReference type="EMBL" id="MDA5094689.1"/>
    </source>
</evidence>
<evidence type="ECO:0000256" key="1">
    <source>
        <dbReference type="SAM" id="Phobius"/>
    </source>
</evidence>
<sequence length="263" mass="28282">MQIVARIRQMAAPHWLALFSLVAAGWVLLYAMAVPADQLELAQIYGAEFWRSLCVVSPDNAGFWGLTAMWAIMSAAMMAPTALPALTTYDDMIASGAASKQGFAELIGGYLAIWLGFSFLAAGAQIGLYKLGLLSPMGQSVSVWLSGALLIGAGLYQFSALKDACLSKCRQPIGFFMQYWRDTRWNAVALGLRLGAVCLGCCWALMLLGFVGGVMNIAFMGLATLVMIFEKLPELGRHITKPLGWGLMILGLAIMTNGVLTLI</sequence>
<keyword evidence="1" id="KW-0472">Membrane</keyword>
<protein>
    <submittedName>
        <fullName evidence="2">DUF2182 domain-containing protein</fullName>
    </submittedName>
</protein>
<feature type="transmembrane region" description="Helical" evidence="1">
    <location>
        <begin position="107"/>
        <end position="129"/>
    </location>
</feature>
<feature type="transmembrane region" description="Helical" evidence="1">
    <location>
        <begin position="141"/>
        <end position="161"/>
    </location>
</feature>
<keyword evidence="3" id="KW-1185">Reference proteome</keyword>
<dbReference type="EMBL" id="JAQIIO010000005">
    <property type="protein sequence ID" value="MDA5094689.1"/>
    <property type="molecule type" value="Genomic_DNA"/>
</dbReference>